<evidence type="ECO:0000256" key="1">
    <source>
        <dbReference type="SAM" id="MobiDB-lite"/>
    </source>
</evidence>
<feature type="region of interest" description="Disordered" evidence="1">
    <location>
        <begin position="132"/>
        <end position="206"/>
    </location>
</feature>
<evidence type="ECO:0000313" key="2">
    <source>
        <dbReference type="EMBL" id="KAL0057545.1"/>
    </source>
</evidence>
<organism evidence="2 3">
    <name type="scientific">Marasmius tenuissimus</name>
    <dbReference type="NCBI Taxonomy" id="585030"/>
    <lineage>
        <taxon>Eukaryota</taxon>
        <taxon>Fungi</taxon>
        <taxon>Dikarya</taxon>
        <taxon>Basidiomycota</taxon>
        <taxon>Agaricomycotina</taxon>
        <taxon>Agaricomycetes</taxon>
        <taxon>Agaricomycetidae</taxon>
        <taxon>Agaricales</taxon>
        <taxon>Marasmiineae</taxon>
        <taxon>Marasmiaceae</taxon>
        <taxon>Marasmius</taxon>
    </lineage>
</organism>
<gene>
    <name evidence="2" type="ORF">AAF712_015816</name>
</gene>
<evidence type="ECO:0000313" key="3">
    <source>
        <dbReference type="Proteomes" id="UP001437256"/>
    </source>
</evidence>
<reference evidence="2 3" key="1">
    <citation type="submission" date="2024-05" db="EMBL/GenBank/DDBJ databases">
        <title>A draft genome resource for the thread blight pathogen Marasmius tenuissimus strain MS-2.</title>
        <authorList>
            <person name="Yulfo-Soto G.E."/>
            <person name="Baruah I.K."/>
            <person name="Amoako-Attah I."/>
            <person name="Bukari Y."/>
            <person name="Meinhardt L.W."/>
            <person name="Bailey B.A."/>
            <person name="Cohen S.P."/>
        </authorList>
    </citation>
    <scope>NUCLEOTIDE SEQUENCE [LARGE SCALE GENOMIC DNA]</scope>
    <source>
        <strain evidence="2 3">MS-2</strain>
    </source>
</reference>
<comment type="caution">
    <text evidence="2">The sequence shown here is derived from an EMBL/GenBank/DDBJ whole genome shotgun (WGS) entry which is preliminary data.</text>
</comment>
<accession>A0ABR2Z8D3</accession>
<proteinExistence type="predicted"/>
<dbReference type="EMBL" id="JBBXMP010000501">
    <property type="protein sequence ID" value="KAL0057545.1"/>
    <property type="molecule type" value="Genomic_DNA"/>
</dbReference>
<sequence>DLIEKSGTSFDDTFLWNTISPNVNLFLYLKKQFEVAYNLWNRSNAHTSPHLQDEYQMLLSFFAEEDIHTFIPKHSFDHATVNSVDCGYSCYDDGLLNEMLGKHTAQINVLQSIDSIQKKTDIGNNTMDANTAEVQEASQPPVDSGTLSSPSSTSSSVIPASPATSLSTHSSSLSESISPDLEPDIESGSTDDLNDQSDTDNAEVYS</sequence>
<protein>
    <submittedName>
        <fullName evidence="2">Uncharacterized protein</fullName>
    </submittedName>
</protein>
<feature type="compositionally biased region" description="Acidic residues" evidence="1">
    <location>
        <begin position="192"/>
        <end position="206"/>
    </location>
</feature>
<dbReference type="Proteomes" id="UP001437256">
    <property type="component" value="Unassembled WGS sequence"/>
</dbReference>
<feature type="non-terminal residue" evidence="2">
    <location>
        <position position="1"/>
    </location>
</feature>
<feature type="compositionally biased region" description="Low complexity" evidence="1">
    <location>
        <begin position="144"/>
        <end position="178"/>
    </location>
</feature>
<keyword evidence="3" id="KW-1185">Reference proteome</keyword>
<name>A0ABR2Z8D3_9AGAR</name>